<dbReference type="InterPro" id="IPR011006">
    <property type="entry name" value="CheY-like_superfamily"/>
</dbReference>
<dbReference type="GO" id="GO:0052621">
    <property type="term" value="F:diguanylate cyclase activity"/>
    <property type="evidence" value="ECO:0007669"/>
    <property type="project" value="UniProtKB-EC"/>
</dbReference>
<dbReference type="CDD" id="cd00156">
    <property type="entry name" value="REC"/>
    <property type="match status" value="1"/>
</dbReference>
<dbReference type="SMART" id="SM00267">
    <property type="entry name" value="GGDEF"/>
    <property type="match status" value="1"/>
</dbReference>
<evidence type="ECO:0000256" key="1">
    <source>
        <dbReference type="ARBA" id="ARBA00012528"/>
    </source>
</evidence>
<dbReference type="InterPro" id="IPR001789">
    <property type="entry name" value="Sig_transdc_resp-reg_receiver"/>
</dbReference>
<dbReference type="InterPro" id="IPR050469">
    <property type="entry name" value="Diguanylate_Cyclase"/>
</dbReference>
<name>A0A6M4IUW4_9BACT</name>
<dbReference type="Proteomes" id="UP000500938">
    <property type="component" value="Chromosome"/>
</dbReference>
<gene>
    <name evidence="7" type="ORF">HKW67_10760</name>
</gene>
<evidence type="ECO:0000256" key="2">
    <source>
        <dbReference type="ARBA" id="ARBA00034247"/>
    </source>
</evidence>
<dbReference type="InterPro" id="IPR000160">
    <property type="entry name" value="GGDEF_dom"/>
</dbReference>
<dbReference type="AlphaFoldDB" id="A0A6M4IUW4"/>
<evidence type="ECO:0000313" key="7">
    <source>
        <dbReference type="EMBL" id="QJR35951.1"/>
    </source>
</evidence>
<evidence type="ECO:0000259" key="6">
    <source>
        <dbReference type="PROSITE" id="PS50887"/>
    </source>
</evidence>
<dbReference type="Pfam" id="PF00990">
    <property type="entry name" value="GGDEF"/>
    <property type="match status" value="1"/>
</dbReference>
<keyword evidence="8" id="KW-1185">Reference proteome</keyword>
<protein>
    <recommendedName>
        <fullName evidence="1">diguanylate cyclase</fullName>
        <ecNumber evidence="1">2.7.7.65</ecNumber>
    </recommendedName>
</protein>
<reference evidence="7 8" key="1">
    <citation type="submission" date="2020-05" db="EMBL/GenBank/DDBJ databases">
        <title>Complete genome sequence of Gemmatimonas greenlandica TET16.</title>
        <authorList>
            <person name="Zeng Y."/>
        </authorList>
    </citation>
    <scope>NUCLEOTIDE SEQUENCE [LARGE SCALE GENOMIC DNA]</scope>
    <source>
        <strain evidence="7 8">TET16</strain>
    </source>
</reference>
<dbReference type="RefSeq" id="WP_171225382.1">
    <property type="nucleotide sequence ID" value="NZ_CP053085.1"/>
</dbReference>
<dbReference type="PROSITE" id="PS50887">
    <property type="entry name" value="GGDEF"/>
    <property type="match status" value="1"/>
</dbReference>
<evidence type="ECO:0000256" key="3">
    <source>
        <dbReference type="PROSITE-ProRule" id="PRU00169"/>
    </source>
</evidence>
<dbReference type="SMART" id="SM00448">
    <property type="entry name" value="REC"/>
    <property type="match status" value="1"/>
</dbReference>
<proteinExistence type="predicted"/>
<dbReference type="InterPro" id="IPR043128">
    <property type="entry name" value="Rev_trsase/Diguanyl_cyclase"/>
</dbReference>
<dbReference type="SUPFAM" id="SSF55073">
    <property type="entry name" value="Nucleotide cyclase"/>
    <property type="match status" value="1"/>
</dbReference>
<dbReference type="KEGG" id="ggr:HKW67_10760"/>
<dbReference type="EC" id="2.7.7.65" evidence="1"/>
<dbReference type="PROSITE" id="PS50110">
    <property type="entry name" value="RESPONSE_REGULATORY"/>
    <property type="match status" value="1"/>
</dbReference>
<feature type="domain" description="GGDEF" evidence="6">
    <location>
        <begin position="182"/>
        <end position="315"/>
    </location>
</feature>
<dbReference type="PANTHER" id="PTHR45138">
    <property type="entry name" value="REGULATORY COMPONENTS OF SENSORY TRANSDUCTION SYSTEM"/>
    <property type="match status" value="1"/>
</dbReference>
<accession>A0A6M4IUW4</accession>
<dbReference type="CDD" id="cd01949">
    <property type="entry name" value="GGDEF"/>
    <property type="match status" value="1"/>
</dbReference>
<dbReference type="Gene3D" id="3.40.50.2300">
    <property type="match status" value="1"/>
</dbReference>
<dbReference type="Pfam" id="PF00072">
    <property type="entry name" value="Response_reg"/>
    <property type="match status" value="1"/>
</dbReference>
<dbReference type="GO" id="GO:0000160">
    <property type="term" value="P:phosphorelay signal transduction system"/>
    <property type="evidence" value="ECO:0007669"/>
    <property type="project" value="InterPro"/>
</dbReference>
<evidence type="ECO:0000256" key="4">
    <source>
        <dbReference type="SAM" id="MobiDB-lite"/>
    </source>
</evidence>
<feature type="region of interest" description="Disordered" evidence="4">
    <location>
        <begin position="304"/>
        <end position="325"/>
    </location>
</feature>
<evidence type="ECO:0000313" key="8">
    <source>
        <dbReference type="Proteomes" id="UP000500938"/>
    </source>
</evidence>
<dbReference type="InterPro" id="IPR029787">
    <property type="entry name" value="Nucleotide_cyclase"/>
</dbReference>
<comment type="catalytic activity">
    <reaction evidence="2">
        <text>2 GTP = 3',3'-c-di-GMP + 2 diphosphate</text>
        <dbReference type="Rhea" id="RHEA:24898"/>
        <dbReference type="ChEBI" id="CHEBI:33019"/>
        <dbReference type="ChEBI" id="CHEBI:37565"/>
        <dbReference type="ChEBI" id="CHEBI:58805"/>
        <dbReference type="EC" id="2.7.7.65"/>
    </reaction>
</comment>
<dbReference type="PANTHER" id="PTHR45138:SF9">
    <property type="entry name" value="DIGUANYLATE CYCLASE DGCM-RELATED"/>
    <property type="match status" value="1"/>
</dbReference>
<sequence length="325" mass="36101">MLVTEAPEVVSNDGEDVHRPIRVLLIEDDIDDFLLTWTLLDRVPGALFSLEWTDSYETGLAALRREAHDVCLLDCQLGARTGLELLTAAAEFGCRTPILLLTGVEDRDTDLAALRAGAAEYLVKQEITGPVLERALRYARQRAALLEEIRRLSVTDELTGLKNRRGFHLLGSQRIREYPADTQVLLMYADLDGLKSINDQFGHEAGDRAIQAVGSVLSRAFRASDVIARLGGDEFVVLAVDVPLHAERDIAWRIRHHLAAQNLAWTPAFELSISFGFVRHVLSSTLSLTELVAEADARMYEEKSARRRQREVARAPVPQPSESAA</sequence>
<dbReference type="EMBL" id="CP053085">
    <property type="protein sequence ID" value="QJR35951.1"/>
    <property type="molecule type" value="Genomic_DNA"/>
</dbReference>
<evidence type="ECO:0000259" key="5">
    <source>
        <dbReference type="PROSITE" id="PS50110"/>
    </source>
</evidence>
<keyword evidence="3" id="KW-0597">Phosphoprotein</keyword>
<dbReference type="NCBIfam" id="TIGR00254">
    <property type="entry name" value="GGDEF"/>
    <property type="match status" value="1"/>
</dbReference>
<feature type="modified residue" description="4-aspartylphosphate" evidence="3">
    <location>
        <position position="74"/>
    </location>
</feature>
<dbReference type="Gene3D" id="3.30.70.270">
    <property type="match status" value="1"/>
</dbReference>
<feature type="domain" description="Response regulatory" evidence="5">
    <location>
        <begin position="22"/>
        <end position="139"/>
    </location>
</feature>
<dbReference type="SUPFAM" id="SSF52172">
    <property type="entry name" value="CheY-like"/>
    <property type="match status" value="1"/>
</dbReference>
<organism evidence="7 8">
    <name type="scientific">Gemmatimonas groenlandica</name>
    <dbReference type="NCBI Taxonomy" id="2732249"/>
    <lineage>
        <taxon>Bacteria</taxon>
        <taxon>Pseudomonadati</taxon>
        <taxon>Gemmatimonadota</taxon>
        <taxon>Gemmatimonadia</taxon>
        <taxon>Gemmatimonadales</taxon>
        <taxon>Gemmatimonadaceae</taxon>
        <taxon>Gemmatimonas</taxon>
    </lineage>
</organism>